<reference evidence="6 7" key="1">
    <citation type="submission" date="2019-03" db="EMBL/GenBank/DDBJ databases">
        <title>Draft genome sequences of novel Actinobacteria.</title>
        <authorList>
            <person name="Sahin N."/>
            <person name="Ay H."/>
            <person name="Saygin H."/>
        </authorList>
    </citation>
    <scope>NUCLEOTIDE SEQUENCE [LARGE SCALE GENOMIC DNA]</scope>
    <source>
        <strain evidence="6 7">5K138</strain>
    </source>
</reference>
<keyword evidence="3" id="KW-0808">Transferase</keyword>
<dbReference type="InterPro" id="IPR015421">
    <property type="entry name" value="PyrdxlP-dep_Trfase_major"/>
</dbReference>
<dbReference type="UniPathway" id="UPA00148">
    <property type="reaction ID" value="UER00236"/>
</dbReference>
<organism evidence="6 7">
    <name type="scientific">Jiangella asiatica</name>
    <dbReference type="NCBI Taxonomy" id="2530372"/>
    <lineage>
        <taxon>Bacteria</taxon>
        <taxon>Bacillati</taxon>
        <taxon>Actinomycetota</taxon>
        <taxon>Actinomycetes</taxon>
        <taxon>Jiangellales</taxon>
        <taxon>Jiangellaceae</taxon>
        <taxon>Jiangella</taxon>
    </lineage>
</organism>
<comment type="similarity">
    <text evidence="3">Belongs to the class-I pyridoxal-phosphate-dependent aminotransferase family.</text>
</comment>
<proteinExistence type="inferred from homology"/>
<dbReference type="Pfam" id="PF02283">
    <property type="entry name" value="CobU"/>
    <property type="match status" value="1"/>
</dbReference>
<dbReference type="CDD" id="cd00609">
    <property type="entry name" value="AAT_like"/>
    <property type="match status" value="1"/>
</dbReference>
<sequence length="574" mass="61014">MTNSSAEPPVDHGEDHPSGRREGGHRHDQQGWAERTGRLTVVLGGQKSGKSGLAARRATASGRPVVVVAPAVVRDDEFRTRVERHRADRPAHWRTLETFDLAAAVAEAGPGAFVLVDALDTWLAERLESSGLFIGDDVPDPRARMAAEDRLVAELTTFAAAVARSDADVLVIAGQPGLGVHAGGPGARFYVDLHGRCVQTLCAAADEALLVVGGRQVRLEHDRPPATSTARPGAVDAGGLRAHGDTQVPPGAVDLAVNVEPGPPSWLVERLAADLAGLAAYPDDRRARAAAAARHRRPAQECVVVDGAAEAFWLIARVLRPRLAACVHPSFTEPEAALRAADVPVVRVLRDRERSWLLDPSSVPVDADLVVLGRPDNPTGVLDPVATVEAMARPGRTVVVDEAFAEFLDDADGVAGRRDLPGVVSVRSLTKLWGLAGLRVGYVVGPAPLMARLAADRQPWSCNSLALTALEALAGSEDERRDRAADVAGRRSELVDALRGVDGLRVWDAAANFVLIQAPMPSLRERLLAHGLAARRADTFPGLDDHAVRVAVRDRDTNHRLVRALQAIVNGDSA</sequence>
<dbReference type="InterPro" id="IPR003203">
    <property type="entry name" value="CobU/CobP"/>
</dbReference>
<dbReference type="GO" id="GO:0000166">
    <property type="term" value="F:nucleotide binding"/>
    <property type="evidence" value="ECO:0007669"/>
    <property type="project" value="InterPro"/>
</dbReference>
<dbReference type="InterPro" id="IPR004839">
    <property type="entry name" value="Aminotransferase_I/II_large"/>
</dbReference>
<dbReference type="PANTHER" id="PTHR42885:SF1">
    <property type="entry name" value="THREONINE-PHOSPHATE DECARBOXYLASE"/>
    <property type="match status" value="1"/>
</dbReference>
<dbReference type="OrthoDB" id="9764035at2"/>
<dbReference type="GO" id="GO:0009236">
    <property type="term" value="P:cobalamin biosynthetic process"/>
    <property type="evidence" value="ECO:0007669"/>
    <property type="project" value="UniProtKB-UniPathway"/>
</dbReference>
<dbReference type="EC" id="2.6.1.-" evidence="3"/>
<dbReference type="Gene3D" id="3.40.50.300">
    <property type="entry name" value="P-loop containing nucleotide triphosphate hydrolases"/>
    <property type="match status" value="1"/>
</dbReference>
<dbReference type="NCBIfam" id="NF005915">
    <property type="entry name" value="PRK07908.1"/>
    <property type="match status" value="1"/>
</dbReference>
<comment type="caution">
    <text evidence="6">The sequence shown here is derived from an EMBL/GenBank/DDBJ whole genome shotgun (WGS) entry which is preliminary data.</text>
</comment>
<dbReference type="InterPro" id="IPR015424">
    <property type="entry name" value="PyrdxlP-dep_Trfase"/>
</dbReference>
<keyword evidence="6" id="KW-0456">Lyase</keyword>
<feature type="compositionally biased region" description="Basic and acidic residues" evidence="4">
    <location>
        <begin position="9"/>
        <end position="29"/>
    </location>
</feature>
<evidence type="ECO:0000256" key="3">
    <source>
        <dbReference type="RuleBase" id="RU000481"/>
    </source>
</evidence>
<evidence type="ECO:0000313" key="7">
    <source>
        <dbReference type="Proteomes" id="UP000294739"/>
    </source>
</evidence>
<dbReference type="GO" id="GO:0008483">
    <property type="term" value="F:transaminase activity"/>
    <property type="evidence" value="ECO:0007669"/>
    <property type="project" value="UniProtKB-KW"/>
</dbReference>
<evidence type="ECO:0000256" key="2">
    <source>
        <dbReference type="ARBA" id="ARBA00022898"/>
    </source>
</evidence>
<dbReference type="AlphaFoldDB" id="A0A4R5DPG5"/>
<keyword evidence="2" id="KW-0663">Pyridoxal phosphate</keyword>
<dbReference type="InParanoid" id="A0A4R5DPG5"/>
<dbReference type="Gene3D" id="3.40.640.10">
    <property type="entry name" value="Type I PLP-dependent aspartate aminotransferase-like (Major domain)"/>
    <property type="match status" value="1"/>
</dbReference>
<feature type="region of interest" description="Disordered" evidence="4">
    <location>
        <begin position="1"/>
        <end position="37"/>
    </location>
</feature>
<protein>
    <recommendedName>
        <fullName evidence="3">Aminotransferase</fullName>
        <ecNumber evidence="3">2.6.1.-</ecNumber>
    </recommendedName>
</protein>
<gene>
    <name evidence="6" type="ORF">E1269_07425</name>
</gene>
<dbReference type="InterPro" id="IPR015422">
    <property type="entry name" value="PyrdxlP-dep_Trfase_small"/>
</dbReference>
<name>A0A4R5DPG5_9ACTN</name>
<dbReference type="Pfam" id="PF00155">
    <property type="entry name" value="Aminotran_1_2"/>
    <property type="match status" value="1"/>
</dbReference>
<dbReference type="PANTHER" id="PTHR42885">
    <property type="entry name" value="HISTIDINOL-PHOSPHATE AMINOTRANSFERASE-RELATED"/>
    <property type="match status" value="1"/>
</dbReference>
<accession>A0A4R5DPG5</accession>
<dbReference type="SUPFAM" id="SSF52540">
    <property type="entry name" value="P-loop containing nucleoside triphosphate hydrolases"/>
    <property type="match status" value="1"/>
</dbReference>
<feature type="domain" description="Aminotransferase class I/classII large" evidence="5">
    <location>
        <begin position="285"/>
        <end position="565"/>
    </location>
</feature>
<dbReference type="InterPro" id="IPR027417">
    <property type="entry name" value="P-loop_NTPase"/>
</dbReference>
<dbReference type="SUPFAM" id="SSF53383">
    <property type="entry name" value="PLP-dependent transferases"/>
    <property type="match status" value="1"/>
</dbReference>
<keyword evidence="3" id="KW-0032">Aminotransferase</keyword>
<dbReference type="InterPro" id="IPR004838">
    <property type="entry name" value="NHTrfase_class1_PyrdxlP-BS"/>
</dbReference>
<dbReference type="EMBL" id="SMKZ01000007">
    <property type="protein sequence ID" value="TDE12653.1"/>
    <property type="molecule type" value="Genomic_DNA"/>
</dbReference>
<evidence type="ECO:0000313" key="6">
    <source>
        <dbReference type="EMBL" id="TDE12653.1"/>
    </source>
</evidence>
<dbReference type="GO" id="GO:0043752">
    <property type="term" value="F:adenosylcobinamide kinase activity"/>
    <property type="evidence" value="ECO:0007669"/>
    <property type="project" value="InterPro"/>
</dbReference>
<dbReference type="Gene3D" id="3.90.1150.10">
    <property type="entry name" value="Aspartate Aminotransferase, domain 1"/>
    <property type="match status" value="1"/>
</dbReference>
<comment type="cofactor">
    <cofactor evidence="1 3">
        <name>pyridoxal 5'-phosphate</name>
        <dbReference type="ChEBI" id="CHEBI:597326"/>
    </cofactor>
</comment>
<dbReference type="GO" id="GO:0030170">
    <property type="term" value="F:pyridoxal phosphate binding"/>
    <property type="evidence" value="ECO:0007669"/>
    <property type="project" value="InterPro"/>
</dbReference>
<keyword evidence="7" id="KW-1185">Reference proteome</keyword>
<evidence type="ECO:0000256" key="1">
    <source>
        <dbReference type="ARBA" id="ARBA00001933"/>
    </source>
</evidence>
<evidence type="ECO:0000259" key="5">
    <source>
        <dbReference type="Pfam" id="PF00155"/>
    </source>
</evidence>
<dbReference type="GO" id="GO:0016829">
    <property type="term" value="F:lyase activity"/>
    <property type="evidence" value="ECO:0007669"/>
    <property type="project" value="UniProtKB-KW"/>
</dbReference>
<dbReference type="PROSITE" id="PS00105">
    <property type="entry name" value="AA_TRANSFER_CLASS_1"/>
    <property type="match status" value="1"/>
</dbReference>
<dbReference type="Proteomes" id="UP000294739">
    <property type="component" value="Unassembled WGS sequence"/>
</dbReference>
<evidence type="ECO:0000256" key="4">
    <source>
        <dbReference type="SAM" id="MobiDB-lite"/>
    </source>
</evidence>